<protein>
    <submittedName>
        <fullName evidence="1">Uncharacterized protein</fullName>
    </submittedName>
</protein>
<reference evidence="2" key="1">
    <citation type="submission" date="2016-10" db="EMBL/GenBank/DDBJ databases">
        <authorList>
            <person name="Varghese N."/>
            <person name="Submissions S."/>
        </authorList>
    </citation>
    <scope>NUCLEOTIDE SEQUENCE [LARGE SCALE GENOMIC DNA]</scope>
    <source>
        <strain evidence="2">DSM 28881</strain>
    </source>
</reference>
<name>A0A1I3ST79_9FLAO</name>
<proteinExistence type="predicted"/>
<sequence>MSTFIKAFFEIDYNTDRLIYLFNSGKFEFADYDELSLMISHLNEYQFLYLLDNIDLSIAYSKKHIGLFLSFVYEEKRPEEYHPIDYNDYISGINNSNSQLKTKMFLTDVSFKYRQTELPKFTSVKVEQGIIEILEFKSMRIKKNMLLVKSIREKLNKLKLDEYASESTYLEHSFIYKGELGIESGKYGHFEYKDISSNYNKIDVIRNGFYFNFDFMYYSVSNTKSQQLLKSLSNKLRAFNINYLKTELDYRFQIVFPLVYSLDEWKKLLNKKMSECKSDCEFHNQKLFFKNCLKELATILDSEYLTHSYIENSKENEIKNKLEYDEVIDDYVNVDNFWDLKKKSEGILISSGVSHINKMIEWIDESFLSIGNIKINKRFKFNDNIENSNKLVLSNNFNQNSLLKILVHYFESYDLEYDKESLESLVYHFTTIEVTDKKQGYNSKLIKFTRLKYVDFIPDDHTQNIIKIFLKLLHKGIIKTRIYKTFDIIELMFSKNNQVLGFSAGNVKKYWYNKRLIEENFKIYNHVFWDVFIAQLPKKQ</sequence>
<evidence type="ECO:0000313" key="2">
    <source>
        <dbReference type="Proteomes" id="UP000199559"/>
    </source>
</evidence>
<dbReference type="Proteomes" id="UP000199559">
    <property type="component" value="Unassembled WGS sequence"/>
</dbReference>
<gene>
    <name evidence="1" type="ORF">SAMN05443431_11182</name>
</gene>
<dbReference type="EMBL" id="FORM01000011">
    <property type="protein sequence ID" value="SFJ61550.1"/>
    <property type="molecule type" value="Genomic_DNA"/>
</dbReference>
<keyword evidence="2" id="KW-1185">Reference proteome</keyword>
<dbReference type="AlphaFoldDB" id="A0A1I3ST79"/>
<accession>A0A1I3ST79</accession>
<evidence type="ECO:0000313" key="1">
    <source>
        <dbReference type="EMBL" id="SFJ61550.1"/>
    </source>
</evidence>
<dbReference type="STRING" id="1144750.SAMN05443431_11182"/>
<dbReference type="RefSeq" id="WP_090842130.1">
    <property type="nucleotide sequence ID" value="NZ_FORM01000011.1"/>
</dbReference>
<organism evidence="1 2">
    <name type="scientific">Olleya namhaensis</name>
    <dbReference type="NCBI Taxonomy" id="1144750"/>
    <lineage>
        <taxon>Bacteria</taxon>
        <taxon>Pseudomonadati</taxon>
        <taxon>Bacteroidota</taxon>
        <taxon>Flavobacteriia</taxon>
        <taxon>Flavobacteriales</taxon>
        <taxon>Flavobacteriaceae</taxon>
    </lineage>
</organism>